<evidence type="ECO:0000313" key="3">
    <source>
        <dbReference type="Proteomes" id="UP000286510"/>
    </source>
</evidence>
<dbReference type="VEuPathDB" id="FungiDB:H257_05186"/>
<name>A0A418DEA9_APHAT</name>
<dbReference type="AlphaFoldDB" id="A0A418DEA9"/>
<organism evidence="2 3">
    <name type="scientific">Aphanomyces astaci</name>
    <name type="common">Crayfish plague agent</name>
    <dbReference type="NCBI Taxonomy" id="112090"/>
    <lineage>
        <taxon>Eukaryota</taxon>
        <taxon>Sar</taxon>
        <taxon>Stramenopiles</taxon>
        <taxon>Oomycota</taxon>
        <taxon>Saprolegniomycetes</taxon>
        <taxon>Saprolegniales</taxon>
        <taxon>Verrucalvaceae</taxon>
        <taxon>Aphanomyces</taxon>
    </lineage>
</organism>
<keyword evidence="1" id="KW-1133">Transmembrane helix</keyword>
<protein>
    <submittedName>
        <fullName evidence="2">Uncharacterized protein</fullName>
    </submittedName>
</protein>
<keyword evidence="1" id="KW-0812">Transmembrane</keyword>
<sequence>MRRQVPVLNIAQDPFGVSADSIPDDSENNHEQALAVTGSVLVQRWCTPIHTVYVLVAVCAVAGAVVGIGITVQYNQHANTPVIEPTCRSHNAMPPQAMAAAPYHPQTRPTSSQSIVVRLFALGSWSVAPSLADKKDGLYRYRDDVDGSAQARVASAMAITATQGPVPPQPKGTNHYLQLYLPTYIWPAHVDMMNANRNNFNWFGLLPSSTAASVATRVTDTFTSGYNQSALWSIPWAAIMGEHDVGGGNFLCGVSEATLHAYGNTSELVAGYPLKYGHDQQSTFSIAAAAPPKGKHHDMSTNLRQNKIQGGLRQTRTTSNE</sequence>
<dbReference type="EMBL" id="QUTF01021333">
    <property type="protein sequence ID" value="RHY93346.1"/>
    <property type="molecule type" value="Genomic_DNA"/>
</dbReference>
<gene>
    <name evidence="2" type="ORF">DYB26_000614</name>
</gene>
<reference evidence="2 3" key="1">
    <citation type="submission" date="2018-08" db="EMBL/GenBank/DDBJ databases">
        <title>Aphanomyces genome sequencing and annotation.</title>
        <authorList>
            <person name="Minardi D."/>
            <person name="Oidtmann B."/>
            <person name="Van Der Giezen M."/>
            <person name="Studholme D.J."/>
        </authorList>
    </citation>
    <scope>NUCLEOTIDE SEQUENCE [LARGE SCALE GENOMIC DNA]</scope>
    <source>
        <strain evidence="2 3">FDL457</strain>
    </source>
</reference>
<keyword evidence="1" id="KW-0472">Membrane</keyword>
<accession>A0A418DEA9</accession>
<feature type="transmembrane region" description="Helical" evidence="1">
    <location>
        <begin position="52"/>
        <end position="74"/>
    </location>
</feature>
<dbReference type="Proteomes" id="UP000286510">
    <property type="component" value="Unassembled WGS sequence"/>
</dbReference>
<comment type="caution">
    <text evidence="2">The sequence shown here is derived from an EMBL/GenBank/DDBJ whole genome shotgun (WGS) entry which is preliminary data.</text>
</comment>
<evidence type="ECO:0000256" key="1">
    <source>
        <dbReference type="SAM" id="Phobius"/>
    </source>
</evidence>
<proteinExistence type="predicted"/>
<evidence type="ECO:0000313" key="2">
    <source>
        <dbReference type="EMBL" id="RHY93346.1"/>
    </source>
</evidence>